<keyword evidence="3" id="KW-0479">Metal-binding</keyword>
<gene>
    <name evidence="9" type="primary">6050971</name>
    <name evidence="8" type="ORF">CpipJ_CPIJ017090</name>
</gene>
<reference evidence="8" key="1">
    <citation type="submission" date="2007-03" db="EMBL/GenBank/DDBJ databases">
        <title>Annotation of Culex pipiens quinquefasciatus.</title>
        <authorList>
            <consortium name="The Broad Institute Genome Sequencing Platform"/>
            <person name="Atkinson P.W."/>
            <person name="Hemingway J."/>
            <person name="Christensen B.M."/>
            <person name="Higgs S."/>
            <person name="Kodira C."/>
            <person name="Hannick L."/>
            <person name="Megy K."/>
            <person name="O'Leary S."/>
            <person name="Pearson M."/>
            <person name="Haas B.J."/>
            <person name="Mauceli E."/>
            <person name="Wortman J.R."/>
            <person name="Lee N.H."/>
            <person name="Guigo R."/>
            <person name="Stanke M."/>
            <person name="Alvarado L."/>
            <person name="Amedeo P."/>
            <person name="Antoine C.H."/>
            <person name="Arensburger P."/>
            <person name="Bidwell S.L."/>
            <person name="Crawford M."/>
            <person name="Camaro F."/>
            <person name="Devon K."/>
            <person name="Engels R."/>
            <person name="Hammond M."/>
            <person name="Howarth C."/>
            <person name="Koehrsen M."/>
            <person name="Lawson D."/>
            <person name="Montgomery P."/>
            <person name="Nene V."/>
            <person name="Nusbaum C."/>
            <person name="Puiu D."/>
            <person name="Romero-Severson J."/>
            <person name="Severson D.W."/>
            <person name="Shumway M."/>
            <person name="Sisk P."/>
            <person name="Stolte C."/>
            <person name="Zeng Q."/>
            <person name="Eisenstadt E."/>
            <person name="Fraser-Liggett C."/>
            <person name="Strausberg R."/>
            <person name="Galagan J."/>
            <person name="Birren B."/>
            <person name="Collins F.H."/>
        </authorList>
    </citation>
    <scope>NUCLEOTIDE SEQUENCE [LARGE SCALE GENOMIC DNA]</scope>
    <source>
        <strain evidence="8">JHB</strain>
    </source>
</reference>
<dbReference type="VEuPathDB" id="VectorBase:CPIJ017090"/>
<dbReference type="GO" id="GO:0045329">
    <property type="term" value="P:carnitine biosynthetic process"/>
    <property type="evidence" value="ECO:0007669"/>
    <property type="project" value="TreeGrafter"/>
</dbReference>
<evidence type="ECO:0000256" key="2">
    <source>
        <dbReference type="ARBA" id="ARBA00008654"/>
    </source>
</evidence>
<organism>
    <name type="scientific">Culex quinquefasciatus</name>
    <name type="common">Southern house mosquito</name>
    <name type="synonym">Culex pungens</name>
    <dbReference type="NCBI Taxonomy" id="7176"/>
    <lineage>
        <taxon>Eukaryota</taxon>
        <taxon>Metazoa</taxon>
        <taxon>Ecdysozoa</taxon>
        <taxon>Arthropoda</taxon>
        <taxon>Hexapoda</taxon>
        <taxon>Insecta</taxon>
        <taxon>Pterygota</taxon>
        <taxon>Neoptera</taxon>
        <taxon>Endopterygota</taxon>
        <taxon>Diptera</taxon>
        <taxon>Nematocera</taxon>
        <taxon>Culicoidea</taxon>
        <taxon>Culicidae</taxon>
        <taxon>Culicinae</taxon>
        <taxon>Culicini</taxon>
        <taxon>Culex</taxon>
        <taxon>Culex</taxon>
    </lineage>
</organism>
<evidence type="ECO:0000256" key="6">
    <source>
        <dbReference type="ARBA" id="ARBA00023004"/>
    </source>
</evidence>
<dbReference type="Pfam" id="PF06155">
    <property type="entry name" value="GBBH-like_N"/>
    <property type="match status" value="1"/>
</dbReference>
<dbReference type="OMA" id="IHIGVEA"/>
<dbReference type="EMBL" id="DS232722">
    <property type="protein sequence ID" value="EDS45154.1"/>
    <property type="molecule type" value="Genomic_DNA"/>
</dbReference>
<name>B0XCV9_CULQU</name>
<dbReference type="PANTHER" id="PTHR10696">
    <property type="entry name" value="GAMMA-BUTYROBETAINE HYDROXYLASE-RELATED"/>
    <property type="match status" value="1"/>
</dbReference>
<evidence type="ECO:0000313" key="10">
    <source>
        <dbReference type="Proteomes" id="UP000002320"/>
    </source>
</evidence>
<reference evidence="9" key="2">
    <citation type="submission" date="2020-05" db="UniProtKB">
        <authorList>
            <consortium name="EnsemblMetazoa"/>
        </authorList>
    </citation>
    <scope>IDENTIFICATION</scope>
    <source>
        <strain evidence="9">JHB</strain>
    </source>
</reference>
<dbReference type="Proteomes" id="UP000002320">
    <property type="component" value="Unassembled WGS sequence"/>
</dbReference>
<dbReference type="FunFam" id="3.30.2020.30:FF:000002">
    <property type="entry name" value="Putative gamma-butyrobetaine dioxygenase"/>
    <property type="match status" value="1"/>
</dbReference>
<dbReference type="InterPro" id="IPR050411">
    <property type="entry name" value="AlphaKG_dependent_hydroxylases"/>
</dbReference>
<dbReference type="InterPro" id="IPR010376">
    <property type="entry name" value="GBBH-like_N"/>
</dbReference>
<dbReference type="GO" id="GO:0046872">
    <property type="term" value="F:metal ion binding"/>
    <property type="evidence" value="ECO:0007669"/>
    <property type="project" value="UniProtKB-KW"/>
</dbReference>
<proteinExistence type="inferred from homology"/>
<dbReference type="InterPro" id="IPR042098">
    <property type="entry name" value="TauD-like_sf"/>
</dbReference>
<comment type="similarity">
    <text evidence="2">Belongs to the gamma-BBH/TMLD family.</text>
</comment>
<dbReference type="VEuPathDB" id="VectorBase:CQUJHB012918"/>
<dbReference type="HOGENOM" id="CLU_1121053_0_0_1"/>
<dbReference type="GO" id="GO:0005739">
    <property type="term" value="C:mitochondrion"/>
    <property type="evidence" value="ECO:0007669"/>
    <property type="project" value="TreeGrafter"/>
</dbReference>
<sequence length="248" mass="28592">MQIGGRLAARLFAAERSIFVAGAYHRFGGVLSRLGPHSSQGRQPVHTAQLQSLRKAVSVDALRQVTGSIKSAYQPASSRNLTVELVDGQRYEFPLVWLRDNCQCPDCFHPGSYSRVINWERFDPEVAVIRECAVSDDGNLVDITWHDGHRSQFDASWMSKRNFTQQNTEQYLEEWYRPTPRLWKRSEFREVLKSFEFDDVIGRDEALQAWIEALIRYGVVMIRNAPLTELECRKLANRVGFIRKTHYG</sequence>
<dbReference type="AlphaFoldDB" id="B0XCV9"/>
<dbReference type="SUPFAM" id="SSF51197">
    <property type="entry name" value="Clavaminate synthase-like"/>
    <property type="match status" value="1"/>
</dbReference>
<dbReference type="KEGG" id="cqu:CpipJ_CPIJ017090"/>
<dbReference type="STRING" id="7176.B0XCV9"/>
<evidence type="ECO:0000259" key="7">
    <source>
        <dbReference type="Pfam" id="PF06155"/>
    </source>
</evidence>
<evidence type="ECO:0000256" key="4">
    <source>
        <dbReference type="ARBA" id="ARBA00022964"/>
    </source>
</evidence>
<evidence type="ECO:0000313" key="8">
    <source>
        <dbReference type="EMBL" id="EDS45154.1"/>
    </source>
</evidence>
<dbReference type="InParanoid" id="B0XCV9"/>
<keyword evidence="10" id="KW-1185">Reference proteome</keyword>
<keyword evidence="6" id="KW-0408">Iron</keyword>
<protein>
    <submittedName>
        <fullName evidence="8 9">Gamma-butyrobetaine dioxygenase</fullName>
    </submittedName>
</protein>
<dbReference type="Gene3D" id="3.30.2020.30">
    <property type="match status" value="1"/>
</dbReference>
<dbReference type="EnsemblMetazoa" id="CPIJ017090-RA">
    <property type="protein sequence ID" value="CPIJ017090-PA"/>
    <property type="gene ID" value="CPIJ017090"/>
</dbReference>
<dbReference type="Gene3D" id="3.60.130.10">
    <property type="entry name" value="Clavaminate synthase-like"/>
    <property type="match status" value="1"/>
</dbReference>
<dbReference type="GO" id="GO:0051213">
    <property type="term" value="F:dioxygenase activity"/>
    <property type="evidence" value="ECO:0007669"/>
    <property type="project" value="UniProtKB-KW"/>
</dbReference>
<dbReference type="PANTHER" id="PTHR10696:SF33">
    <property type="entry name" value="GAMMA-BUTYROBETAINE DIOXYGENASE"/>
    <property type="match status" value="1"/>
</dbReference>
<keyword evidence="5" id="KW-0560">Oxidoreductase</keyword>
<keyword evidence="4 8" id="KW-0223">Dioxygenase</keyword>
<evidence type="ECO:0000256" key="5">
    <source>
        <dbReference type="ARBA" id="ARBA00023002"/>
    </source>
</evidence>
<dbReference type="eggNOG" id="KOG3888">
    <property type="taxonomic scope" value="Eukaryota"/>
</dbReference>
<comment type="cofactor">
    <cofactor evidence="1">
        <name>Fe(2+)</name>
        <dbReference type="ChEBI" id="CHEBI:29033"/>
    </cofactor>
</comment>
<evidence type="ECO:0000313" key="9">
    <source>
        <dbReference type="EnsemblMetazoa" id="CPIJ017090-PA"/>
    </source>
</evidence>
<dbReference type="OrthoDB" id="406634at2759"/>
<dbReference type="InterPro" id="IPR038492">
    <property type="entry name" value="GBBH-like_N_sf"/>
</dbReference>
<accession>B0XCV9</accession>
<evidence type="ECO:0000256" key="3">
    <source>
        <dbReference type="ARBA" id="ARBA00022723"/>
    </source>
</evidence>
<feature type="domain" description="Gamma-butyrobetaine hydroxylase-like N-terminal" evidence="7">
    <location>
        <begin position="77"/>
        <end position="158"/>
    </location>
</feature>
<evidence type="ECO:0000256" key="1">
    <source>
        <dbReference type="ARBA" id="ARBA00001954"/>
    </source>
</evidence>